<dbReference type="InterPro" id="IPR043502">
    <property type="entry name" value="DNA/RNA_pol_sf"/>
</dbReference>
<reference evidence="3" key="2">
    <citation type="submission" date="2025-05" db="UniProtKB">
        <authorList>
            <consortium name="Ensembl"/>
        </authorList>
    </citation>
    <scope>IDENTIFICATION</scope>
</reference>
<evidence type="ECO:0000259" key="1">
    <source>
        <dbReference type="PROSITE" id="PS50878"/>
    </source>
</evidence>
<dbReference type="CDD" id="cd01650">
    <property type="entry name" value="RT_nLTR_like"/>
    <property type="match status" value="1"/>
</dbReference>
<dbReference type="Ensembl" id="ENSSFAT00005024659.1">
    <property type="protein sequence ID" value="ENSSFAP00005023695.1"/>
    <property type="gene ID" value="ENSSFAG00005012215.1"/>
</dbReference>
<evidence type="ECO:0000313" key="4">
    <source>
        <dbReference type="Proteomes" id="UP000472267"/>
    </source>
</evidence>
<dbReference type="PROSITE" id="PS50878">
    <property type="entry name" value="RT_POL"/>
    <property type="match status" value="1"/>
</dbReference>
<dbReference type="OMA" id="PGPTNYF"/>
<dbReference type="Ensembl" id="ENSSFAT00005012403.1">
    <property type="protein sequence ID" value="ENSSFAP00005011906.1"/>
    <property type="gene ID" value="ENSSFAG00005006608.1"/>
</dbReference>
<name>A0A672H0Z4_SALFA</name>
<dbReference type="PANTHER" id="PTHR33332">
    <property type="entry name" value="REVERSE TRANSCRIPTASE DOMAIN-CONTAINING PROTEIN"/>
    <property type="match status" value="1"/>
</dbReference>
<dbReference type="SUPFAM" id="SSF56672">
    <property type="entry name" value="DNA/RNA polymerases"/>
    <property type="match status" value="1"/>
</dbReference>
<protein>
    <recommendedName>
        <fullName evidence="1">Reverse transcriptase domain-containing protein</fullName>
    </recommendedName>
</protein>
<evidence type="ECO:0000313" key="2">
    <source>
        <dbReference type="Ensembl" id="ENSSFAP00005011906.1"/>
    </source>
</evidence>
<accession>A0A672H0Z4</accession>
<dbReference type="Proteomes" id="UP000472267">
    <property type="component" value="Chromosome 7"/>
</dbReference>
<dbReference type="InterPro" id="IPR000477">
    <property type="entry name" value="RT_dom"/>
</dbReference>
<sequence>MEMAGLCPMITKPTRITSHSASIIDNIYTNIYGEIISGIFIVDVSDHLPVFLIYEKLCFDFVQDNTPIVIRDKSSKALEAFKEDLKKQNWDHVYVSNLNDAYNSFMTTFITLYNKNCKMIKIRGQDKRNTHCPWMTNGLKNACKKKNYLYKLFLKLRTKDAEVKYKKYKNKLVSIIRIQKKDYYTKLLDKNKNSIRNTWSIINTVLHKNKAKSYIPNYFTKNNVDIFGKEEIVNEFNDFFVNTGPTLSQHIPKVNTDNDCNIAENVNSIFLERVHGNEILSIVNKLANKKSNDYTDMNMLLIKNIIDAVIEPFTYICNLSFTTGLFPDHMKVAKIIPLFKKGNKNDFSNYRPVALLSQFSKVLEKLFVIRLNKFIETYKILSPSQYGFRANHSTATALMELTEEITNAMDNKQFLVSIFVDLQKAFDTLDHEILLQKLYKYGIRGVAHQWVASYLKDRSQFVEVNDTKSNFCNITCGVPQGSVLGPILFLLYVNDIVSASNVLKCILFADDTTLFYTGKNINEVLQTVENEFQKVLHWFNANKLSININKTKFMVFTCKEKDIGARLSIQGLEIERVHEVKFLGVLIDEHLTWKSHTERVKTKLSQTVAVLHKVKESLNKNALLLLYNSLIIPHLTYCIEVWGNACKTYLDPICILQKRALRVVNGSGYRAHTNPISLQLGTLKFNELVELNVLKCMYKAHQKTLPENLQNRFKKKESKYNLRGSDFFCKPKFRTKPKERCISVHGVNLWNSLECEIKTSKSIHCFKKSVKLILMDRYKDAM</sequence>
<reference evidence="2" key="1">
    <citation type="submission" date="2019-06" db="EMBL/GenBank/DDBJ databases">
        <authorList>
            <consortium name="Wellcome Sanger Institute Data Sharing"/>
        </authorList>
    </citation>
    <scope>NUCLEOTIDE SEQUENCE [LARGE SCALE GENOMIC DNA]</scope>
</reference>
<organism evidence="3 4">
    <name type="scientific">Salarias fasciatus</name>
    <name type="common">Jewelled blenny</name>
    <name type="synonym">Blennius fasciatus</name>
    <dbReference type="NCBI Taxonomy" id="181472"/>
    <lineage>
        <taxon>Eukaryota</taxon>
        <taxon>Metazoa</taxon>
        <taxon>Chordata</taxon>
        <taxon>Craniata</taxon>
        <taxon>Vertebrata</taxon>
        <taxon>Euteleostomi</taxon>
        <taxon>Actinopterygii</taxon>
        <taxon>Neopterygii</taxon>
        <taxon>Teleostei</taxon>
        <taxon>Neoteleostei</taxon>
        <taxon>Acanthomorphata</taxon>
        <taxon>Ovalentaria</taxon>
        <taxon>Blenniimorphae</taxon>
        <taxon>Blenniiformes</taxon>
        <taxon>Blennioidei</taxon>
        <taxon>Blenniidae</taxon>
        <taxon>Salariinae</taxon>
        <taxon>Salarias</taxon>
    </lineage>
</organism>
<feature type="domain" description="Reverse transcriptase" evidence="1">
    <location>
        <begin position="319"/>
        <end position="587"/>
    </location>
</feature>
<evidence type="ECO:0000313" key="3">
    <source>
        <dbReference type="Ensembl" id="ENSSFAP00005023695.1"/>
    </source>
</evidence>
<dbReference type="AlphaFoldDB" id="A0A672H0Z4"/>
<keyword evidence="4" id="KW-1185">Reference proteome</keyword>
<dbReference type="Proteomes" id="UP000472267">
    <property type="component" value="Unassembled WGS sequence"/>
</dbReference>
<proteinExistence type="predicted"/>
<dbReference type="Pfam" id="PF00078">
    <property type="entry name" value="RVT_1"/>
    <property type="match status" value="1"/>
</dbReference>